<dbReference type="RefSeq" id="WP_379724934.1">
    <property type="nucleotide sequence ID" value="NZ_JBHSMS010000062.1"/>
</dbReference>
<gene>
    <name evidence="2" type="ORF">ACFPOU_19085</name>
</gene>
<dbReference type="SUPFAM" id="SSF49785">
    <property type="entry name" value="Galactose-binding domain-like"/>
    <property type="match status" value="1"/>
</dbReference>
<feature type="domain" description="Ice-binding protein C-terminal" evidence="1">
    <location>
        <begin position="148"/>
        <end position="169"/>
    </location>
</feature>
<dbReference type="Pfam" id="PF07589">
    <property type="entry name" value="PEP-CTERM"/>
    <property type="match status" value="1"/>
</dbReference>
<protein>
    <submittedName>
        <fullName evidence="2">PEP-CTERM sorting domain-containing protein</fullName>
    </submittedName>
</protein>
<dbReference type="InterPro" id="IPR008979">
    <property type="entry name" value="Galactose-bd-like_sf"/>
</dbReference>
<organism evidence="2 3">
    <name type="scientific">Massilia jejuensis</name>
    <dbReference type="NCBI Taxonomy" id="648894"/>
    <lineage>
        <taxon>Bacteria</taxon>
        <taxon>Pseudomonadati</taxon>
        <taxon>Pseudomonadota</taxon>
        <taxon>Betaproteobacteria</taxon>
        <taxon>Burkholderiales</taxon>
        <taxon>Oxalobacteraceae</taxon>
        <taxon>Telluria group</taxon>
        <taxon>Massilia</taxon>
    </lineage>
</organism>
<proteinExistence type="predicted"/>
<evidence type="ECO:0000313" key="2">
    <source>
        <dbReference type="EMBL" id="MFC5513210.1"/>
    </source>
</evidence>
<evidence type="ECO:0000313" key="3">
    <source>
        <dbReference type="Proteomes" id="UP001596031"/>
    </source>
</evidence>
<name>A0ABW0PL64_9BURK</name>
<dbReference type="EMBL" id="JBHSMS010000062">
    <property type="protein sequence ID" value="MFC5513210.1"/>
    <property type="molecule type" value="Genomic_DNA"/>
</dbReference>
<dbReference type="Proteomes" id="UP001596031">
    <property type="component" value="Unassembled WGS sequence"/>
</dbReference>
<comment type="caution">
    <text evidence="2">The sequence shown here is derived from an EMBL/GenBank/DDBJ whole genome shotgun (WGS) entry which is preliminary data.</text>
</comment>
<sequence>MFSDNFDASAGGLNVVPTGWTVIDGTVDVVSGGFCVAGLCVDLDGSTGDAGILSRSFALLGGVDYLLSFDLSGSRRGRTDDVLITFGTSTRFFDDLAGSSPYTGYSLSFTPGSDGVYSISFANAGGDNVGAVLDNVVITSLDGPPTEVPEPHSAALAALGLAALSFTRRNKI</sequence>
<accession>A0ABW0PL64</accession>
<evidence type="ECO:0000259" key="1">
    <source>
        <dbReference type="Pfam" id="PF07589"/>
    </source>
</evidence>
<reference evidence="3" key="1">
    <citation type="journal article" date="2019" name="Int. J. Syst. Evol. Microbiol.">
        <title>The Global Catalogue of Microorganisms (GCM) 10K type strain sequencing project: providing services to taxonomists for standard genome sequencing and annotation.</title>
        <authorList>
            <consortium name="The Broad Institute Genomics Platform"/>
            <consortium name="The Broad Institute Genome Sequencing Center for Infectious Disease"/>
            <person name="Wu L."/>
            <person name="Ma J."/>
        </authorList>
    </citation>
    <scope>NUCLEOTIDE SEQUENCE [LARGE SCALE GENOMIC DNA]</scope>
    <source>
        <strain evidence="3">CCUG 38813</strain>
    </source>
</reference>
<keyword evidence="3" id="KW-1185">Reference proteome</keyword>
<dbReference type="InterPro" id="IPR013424">
    <property type="entry name" value="Ice-binding_C"/>
</dbReference>